<organism evidence="1 2">
    <name type="scientific">Hibiscus sabdariffa</name>
    <name type="common">roselle</name>
    <dbReference type="NCBI Taxonomy" id="183260"/>
    <lineage>
        <taxon>Eukaryota</taxon>
        <taxon>Viridiplantae</taxon>
        <taxon>Streptophyta</taxon>
        <taxon>Embryophyta</taxon>
        <taxon>Tracheophyta</taxon>
        <taxon>Spermatophyta</taxon>
        <taxon>Magnoliopsida</taxon>
        <taxon>eudicotyledons</taxon>
        <taxon>Gunneridae</taxon>
        <taxon>Pentapetalae</taxon>
        <taxon>rosids</taxon>
        <taxon>malvids</taxon>
        <taxon>Malvales</taxon>
        <taxon>Malvaceae</taxon>
        <taxon>Malvoideae</taxon>
        <taxon>Hibiscus</taxon>
    </lineage>
</organism>
<name>A0ABR2T9L6_9ROSI</name>
<proteinExistence type="predicted"/>
<dbReference type="EMBL" id="JBBPBN010000007">
    <property type="protein sequence ID" value="KAK9033965.1"/>
    <property type="molecule type" value="Genomic_DNA"/>
</dbReference>
<evidence type="ECO:0000313" key="1">
    <source>
        <dbReference type="EMBL" id="KAK9033965.1"/>
    </source>
</evidence>
<evidence type="ECO:0000313" key="2">
    <source>
        <dbReference type="Proteomes" id="UP001396334"/>
    </source>
</evidence>
<keyword evidence="2" id="KW-1185">Reference proteome</keyword>
<sequence length="71" mass="7891">MDQNYDGEDACVDSILNDRFSALISSPSALYLEDLGCRFFLELKSIVLLSSAGNLFLDCLGFFHAFDDALF</sequence>
<protein>
    <submittedName>
        <fullName evidence="1">Uncharacterized protein</fullName>
    </submittedName>
</protein>
<accession>A0ABR2T9L6</accession>
<dbReference type="Proteomes" id="UP001396334">
    <property type="component" value="Unassembled WGS sequence"/>
</dbReference>
<gene>
    <name evidence="1" type="ORF">V6N11_050144</name>
</gene>
<reference evidence="1 2" key="1">
    <citation type="journal article" date="2024" name="G3 (Bethesda)">
        <title>Genome assembly of Hibiscus sabdariffa L. provides insights into metabolisms of medicinal natural products.</title>
        <authorList>
            <person name="Kim T."/>
        </authorList>
    </citation>
    <scope>NUCLEOTIDE SEQUENCE [LARGE SCALE GENOMIC DNA]</scope>
    <source>
        <strain evidence="1">TK-2024</strain>
        <tissue evidence="1">Old leaves</tissue>
    </source>
</reference>
<comment type="caution">
    <text evidence="1">The sequence shown here is derived from an EMBL/GenBank/DDBJ whole genome shotgun (WGS) entry which is preliminary data.</text>
</comment>